<keyword evidence="4" id="KW-1185">Reference proteome</keyword>
<accession>A0AAV1KPX9</accession>
<dbReference type="Pfam" id="PF18023">
    <property type="entry name" value="FKBP_N_2"/>
    <property type="match status" value="1"/>
</dbReference>
<evidence type="ECO:0000259" key="2">
    <source>
        <dbReference type="Pfam" id="PF18023"/>
    </source>
</evidence>
<dbReference type="InterPro" id="IPR050754">
    <property type="entry name" value="FKBP4/5/8-like"/>
</dbReference>
<sequence length="289" mass="33249">MHEESIVSSRPDREITKKLISPGDFSIVPYEESRCTVVLSNVRCTNSIGDCDIESGSRIFAKNFDGMVIIGDSDSFIDRDFELILQQMCCGETCVGKIVYKNNKGEFVKEISCQIELKDVTEEQLVSDWSWARLYEAAGHHKECGVELVKEKRILDAFRRFSKAFKLVVAIEPVDPQVISEESVKEIIELKIKLYNNLAHCQLQFNEYEAALELCNRAIKHDPDNVKALYRRCQSYHGLQMYEEAWNDIQHVLNLDPNDRAAQNKASELRPRIEKINKEYTSVIKKMFG</sequence>
<dbReference type="SMART" id="SM00028">
    <property type="entry name" value="TPR"/>
    <property type="match status" value="2"/>
</dbReference>
<dbReference type="Proteomes" id="UP001314205">
    <property type="component" value="Unassembled WGS sequence"/>
</dbReference>
<dbReference type="PANTHER" id="PTHR46512">
    <property type="entry name" value="PEPTIDYLPROLYL ISOMERASE"/>
    <property type="match status" value="1"/>
</dbReference>
<evidence type="ECO:0000313" key="4">
    <source>
        <dbReference type="Proteomes" id="UP001314205"/>
    </source>
</evidence>
<evidence type="ECO:0000256" key="1">
    <source>
        <dbReference type="PROSITE-ProRule" id="PRU00339"/>
    </source>
</evidence>
<feature type="domain" description="BDBT FKBP like N-terminal" evidence="2">
    <location>
        <begin position="12"/>
        <end position="120"/>
    </location>
</feature>
<name>A0AAV1KPX9_9NEOP</name>
<keyword evidence="1" id="KW-0802">TPR repeat</keyword>
<dbReference type="EMBL" id="CAVLGL010000057">
    <property type="protein sequence ID" value="CAK1583929.1"/>
    <property type="molecule type" value="Genomic_DNA"/>
</dbReference>
<dbReference type="Pfam" id="PF00515">
    <property type="entry name" value="TPR_1"/>
    <property type="match status" value="1"/>
</dbReference>
<dbReference type="AlphaFoldDB" id="A0AAV1KPX9"/>
<dbReference type="SUPFAM" id="SSF48452">
    <property type="entry name" value="TPR-like"/>
    <property type="match status" value="1"/>
</dbReference>
<proteinExistence type="predicted"/>
<comment type="caution">
    <text evidence="3">The sequence shown here is derived from an EMBL/GenBank/DDBJ whole genome shotgun (WGS) entry which is preliminary data.</text>
</comment>
<feature type="repeat" description="TPR" evidence="1">
    <location>
        <begin position="192"/>
        <end position="225"/>
    </location>
</feature>
<feature type="repeat" description="TPR" evidence="1">
    <location>
        <begin position="226"/>
        <end position="259"/>
    </location>
</feature>
<protein>
    <recommendedName>
        <fullName evidence="2">BDBT FKBP like N-terminal domain-containing protein</fullName>
    </recommendedName>
</protein>
<organism evidence="3 4">
    <name type="scientific">Parnassius mnemosyne</name>
    <name type="common">clouded apollo</name>
    <dbReference type="NCBI Taxonomy" id="213953"/>
    <lineage>
        <taxon>Eukaryota</taxon>
        <taxon>Metazoa</taxon>
        <taxon>Ecdysozoa</taxon>
        <taxon>Arthropoda</taxon>
        <taxon>Hexapoda</taxon>
        <taxon>Insecta</taxon>
        <taxon>Pterygota</taxon>
        <taxon>Neoptera</taxon>
        <taxon>Endopterygota</taxon>
        <taxon>Lepidoptera</taxon>
        <taxon>Glossata</taxon>
        <taxon>Ditrysia</taxon>
        <taxon>Papilionoidea</taxon>
        <taxon>Papilionidae</taxon>
        <taxon>Parnassiinae</taxon>
        <taxon>Parnassini</taxon>
        <taxon>Parnassius</taxon>
        <taxon>Driopa</taxon>
    </lineage>
</organism>
<dbReference type="InterPro" id="IPR040478">
    <property type="entry name" value="FKBP_N_2"/>
</dbReference>
<evidence type="ECO:0000313" key="3">
    <source>
        <dbReference type="EMBL" id="CAK1583929.1"/>
    </source>
</evidence>
<dbReference type="PROSITE" id="PS50005">
    <property type="entry name" value="TPR"/>
    <property type="match status" value="2"/>
</dbReference>
<dbReference type="PANTHER" id="PTHR46512:SF10">
    <property type="entry name" value="FK506-BINDING PROTEIN-LIKE"/>
    <property type="match status" value="1"/>
</dbReference>
<dbReference type="InterPro" id="IPR011990">
    <property type="entry name" value="TPR-like_helical_dom_sf"/>
</dbReference>
<dbReference type="InterPro" id="IPR019734">
    <property type="entry name" value="TPR_rpt"/>
</dbReference>
<dbReference type="Gene3D" id="1.25.40.10">
    <property type="entry name" value="Tetratricopeptide repeat domain"/>
    <property type="match status" value="1"/>
</dbReference>
<reference evidence="3 4" key="1">
    <citation type="submission" date="2023-11" db="EMBL/GenBank/DDBJ databases">
        <authorList>
            <person name="Hedman E."/>
            <person name="Englund M."/>
            <person name="Stromberg M."/>
            <person name="Nyberg Akerstrom W."/>
            <person name="Nylinder S."/>
            <person name="Jareborg N."/>
            <person name="Kallberg Y."/>
            <person name="Kronander E."/>
        </authorList>
    </citation>
    <scope>NUCLEOTIDE SEQUENCE [LARGE SCALE GENOMIC DNA]</scope>
</reference>
<gene>
    <name evidence="3" type="ORF">PARMNEM_LOCUS5268</name>
</gene>